<dbReference type="Gene3D" id="3.30.700.10">
    <property type="entry name" value="Glycoprotein, Type 4 Pilin"/>
    <property type="match status" value="1"/>
</dbReference>
<evidence type="ECO:0008006" key="4">
    <source>
        <dbReference type="Google" id="ProtNLM"/>
    </source>
</evidence>
<dbReference type="Proteomes" id="UP000179258">
    <property type="component" value="Unassembled WGS sequence"/>
</dbReference>
<dbReference type="Pfam" id="PF07963">
    <property type="entry name" value="N_methyl"/>
    <property type="match status" value="1"/>
</dbReference>
<dbReference type="SUPFAM" id="SSF54523">
    <property type="entry name" value="Pili subunits"/>
    <property type="match status" value="1"/>
</dbReference>
<protein>
    <recommendedName>
        <fullName evidence="4">Type II secretion system protein J</fullName>
    </recommendedName>
</protein>
<dbReference type="AlphaFoldDB" id="A0A1G2R995"/>
<accession>A0A1G2R995</accession>
<gene>
    <name evidence="2" type="ORF">A3D59_00530</name>
</gene>
<dbReference type="InterPro" id="IPR045584">
    <property type="entry name" value="Pilin-like"/>
</dbReference>
<evidence type="ECO:0000313" key="3">
    <source>
        <dbReference type="Proteomes" id="UP000179258"/>
    </source>
</evidence>
<dbReference type="EMBL" id="MHTX01000004">
    <property type="protein sequence ID" value="OHA68929.1"/>
    <property type="molecule type" value="Genomic_DNA"/>
</dbReference>
<sequence>MKQHGFTLVELMVAVAIFTFITAMVAGLFVAAIKAQRRILAQQELLDQTSYVVDYMSRALRTVRREINPPRCLSQGGISYELTHGVAGVKFVNAHGECQEFYFNNDTKQLKEAKEGAENIMTSERLQILSFKIALAGESSADNFQPRVTFFFEAQRIGAKPEEQASIKIQTTISQRNLDM</sequence>
<organism evidence="2 3">
    <name type="scientific">Candidatus Wildermuthbacteria bacterium RIFCSPHIGHO2_02_FULL_47_17</name>
    <dbReference type="NCBI Taxonomy" id="1802452"/>
    <lineage>
        <taxon>Bacteria</taxon>
        <taxon>Candidatus Wildermuthiibacteriota</taxon>
    </lineage>
</organism>
<feature type="transmembrane region" description="Helical" evidence="1">
    <location>
        <begin position="12"/>
        <end position="33"/>
    </location>
</feature>
<reference evidence="2 3" key="1">
    <citation type="journal article" date="2016" name="Nat. Commun.">
        <title>Thousands of microbial genomes shed light on interconnected biogeochemical processes in an aquifer system.</title>
        <authorList>
            <person name="Anantharaman K."/>
            <person name="Brown C.T."/>
            <person name="Hug L.A."/>
            <person name="Sharon I."/>
            <person name="Castelle C.J."/>
            <person name="Probst A.J."/>
            <person name="Thomas B.C."/>
            <person name="Singh A."/>
            <person name="Wilkins M.J."/>
            <person name="Karaoz U."/>
            <person name="Brodie E.L."/>
            <person name="Williams K.H."/>
            <person name="Hubbard S.S."/>
            <person name="Banfield J.F."/>
        </authorList>
    </citation>
    <scope>NUCLEOTIDE SEQUENCE [LARGE SCALE GENOMIC DNA]</scope>
</reference>
<keyword evidence="1" id="KW-0812">Transmembrane</keyword>
<keyword evidence="1" id="KW-0472">Membrane</keyword>
<name>A0A1G2R995_9BACT</name>
<proteinExistence type="predicted"/>
<dbReference type="InterPro" id="IPR012902">
    <property type="entry name" value="N_methyl_site"/>
</dbReference>
<dbReference type="PROSITE" id="PS00409">
    <property type="entry name" value="PROKAR_NTER_METHYL"/>
    <property type="match status" value="1"/>
</dbReference>
<keyword evidence="1" id="KW-1133">Transmembrane helix</keyword>
<evidence type="ECO:0000256" key="1">
    <source>
        <dbReference type="SAM" id="Phobius"/>
    </source>
</evidence>
<dbReference type="NCBIfam" id="TIGR02532">
    <property type="entry name" value="IV_pilin_GFxxxE"/>
    <property type="match status" value="1"/>
</dbReference>
<evidence type="ECO:0000313" key="2">
    <source>
        <dbReference type="EMBL" id="OHA68929.1"/>
    </source>
</evidence>
<comment type="caution">
    <text evidence="2">The sequence shown here is derived from an EMBL/GenBank/DDBJ whole genome shotgun (WGS) entry which is preliminary data.</text>
</comment>